<accession>A0A128EH01</accession>
<dbReference type="Gene3D" id="2.170.190.11">
    <property type="entry name" value="Molybdopterin biosynthesis moea protein, domain 3"/>
    <property type="match status" value="1"/>
</dbReference>
<evidence type="ECO:0000256" key="5">
    <source>
        <dbReference type="SAM" id="Phobius"/>
    </source>
</evidence>
<dbReference type="InterPro" id="IPR036135">
    <property type="entry name" value="MoeA_linker/N_sf"/>
</dbReference>
<comment type="similarity">
    <text evidence="2 4">Belongs to the MoeA family.</text>
</comment>
<comment type="cofactor">
    <cofactor evidence="4">
        <name>Mg(2+)</name>
        <dbReference type="ChEBI" id="CHEBI:18420"/>
    </cofactor>
</comment>
<dbReference type="EMBL" id="FIZP01000006">
    <property type="protein sequence ID" value="CZE48175.1"/>
    <property type="molecule type" value="Genomic_DNA"/>
</dbReference>
<dbReference type="EC" id="2.10.1.1" evidence="4"/>
<dbReference type="Gene3D" id="3.90.105.10">
    <property type="entry name" value="Molybdopterin biosynthesis moea protein, domain 2"/>
    <property type="match status" value="1"/>
</dbReference>
<dbReference type="CDD" id="cd00887">
    <property type="entry name" value="MoeA"/>
    <property type="match status" value="1"/>
</dbReference>
<evidence type="ECO:0000256" key="4">
    <source>
        <dbReference type="RuleBase" id="RU365090"/>
    </source>
</evidence>
<dbReference type="Gene3D" id="3.40.980.10">
    <property type="entry name" value="MoaB/Mog-like domain"/>
    <property type="match status" value="1"/>
</dbReference>
<keyword evidence="4" id="KW-0460">Magnesium</keyword>
<feature type="domain" description="MoaB/Mog" evidence="6">
    <location>
        <begin position="171"/>
        <end position="308"/>
    </location>
</feature>
<dbReference type="PANTHER" id="PTHR10192:SF5">
    <property type="entry name" value="GEPHYRIN"/>
    <property type="match status" value="1"/>
</dbReference>
<evidence type="ECO:0000313" key="7">
    <source>
        <dbReference type="EMBL" id="CZE48175.1"/>
    </source>
</evidence>
<proteinExistence type="inferred from homology"/>
<reference evidence="7 8" key="1">
    <citation type="submission" date="2016-02" db="EMBL/GenBank/DDBJ databases">
        <authorList>
            <consortium name="Pathogen Informatics"/>
        </authorList>
    </citation>
    <scope>NUCLEOTIDE SEQUENCE [LARGE SCALE GENOMIC DNA]</scope>
    <source>
        <strain evidence="7 8">RC20</strain>
    </source>
</reference>
<keyword evidence="5" id="KW-0472">Membrane</keyword>
<name>A0A128EH01_9BACT</name>
<dbReference type="NCBIfam" id="TIGR00177">
    <property type="entry name" value="molyb_syn"/>
    <property type="match status" value="1"/>
</dbReference>
<dbReference type="InterPro" id="IPR036688">
    <property type="entry name" value="MoeA_C_domain_IV_sf"/>
</dbReference>
<keyword evidence="8" id="KW-1185">Reference proteome</keyword>
<keyword evidence="4 7" id="KW-0808">Transferase</keyword>
<keyword evidence="4" id="KW-0479">Metal-binding</keyword>
<protein>
    <recommendedName>
        <fullName evidence="4">Molybdopterin molybdenumtransferase</fullName>
        <ecNumber evidence="4">2.10.1.1</ecNumber>
    </recommendedName>
</protein>
<dbReference type="SUPFAM" id="SSF63882">
    <property type="entry name" value="MoeA N-terminal region -like"/>
    <property type="match status" value="1"/>
</dbReference>
<dbReference type="OrthoDB" id="9804758at2"/>
<dbReference type="UniPathway" id="UPA00344"/>
<comment type="pathway">
    <text evidence="4">Cofactor biosynthesis; molybdopterin biosynthesis.</text>
</comment>
<comment type="function">
    <text evidence="1 4">Catalyzes the insertion of molybdate into adenylated molybdopterin with the concomitant release of AMP.</text>
</comment>
<keyword evidence="5" id="KW-1133">Transmembrane helix</keyword>
<feature type="transmembrane region" description="Helical" evidence="5">
    <location>
        <begin position="283"/>
        <end position="303"/>
    </location>
</feature>
<evidence type="ECO:0000256" key="1">
    <source>
        <dbReference type="ARBA" id="ARBA00002901"/>
    </source>
</evidence>
<evidence type="ECO:0000259" key="6">
    <source>
        <dbReference type="SMART" id="SM00852"/>
    </source>
</evidence>
<dbReference type="InterPro" id="IPR036425">
    <property type="entry name" value="MoaB/Mog-like_dom_sf"/>
</dbReference>
<evidence type="ECO:0000313" key="8">
    <source>
        <dbReference type="Proteomes" id="UP000069632"/>
    </source>
</evidence>
<dbReference type="SUPFAM" id="SSF53218">
    <property type="entry name" value="Molybdenum cofactor biosynthesis proteins"/>
    <property type="match status" value="1"/>
</dbReference>
<dbReference type="InterPro" id="IPR001453">
    <property type="entry name" value="MoaB/Mog_dom"/>
</dbReference>
<dbReference type="Proteomes" id="UP000069632">
    <property type="component" value="Unassembled WGS sequence"/>
</dbReference>
<evidence type="ECO:0000256" key="3">
    <source>
        <dbReference type="ARBA" id="ARBA00047317"/>
    </source>
</evidence>
<gene>
    <name evidence="7" type="primary">moeA_2</name>
    <name evidence="7" type="ORF">ERS672216_01271</name>
</gene>
<keyword evidence="4" id="KW-0500">Molybdenum</keyword>
<dbReference type="Pfam" id="PF03453">
    <property type="entry name" value="MoeA_N"/>
    <property type="match status" value="1"/>
</dbReference>
<keyword evidence="5" id="KW-0812">Transmembrane</keyword>
<dbReference type="GO" id="GO:0046872">
    <property type="term" value="F:metal ion binding"/>
    <property type="evidence" value="ECO:0007669"/>
    <property type="project" value="UniProtKB-UniRule"/>
</dbReference>
<keyword evidence="4" id="KW-0501">Molybdenum cofactor biosynthesis</keyword>
<organism evidence="7 8">
    <name type="scientific">Campylobacter geochelonis</name>
    <dbReference type="NCBI Taxonomy" id="1780362"/>
    <lineage>
        <taxon>Bacteria</taxon>
        <taxon>Pseudomonadati</taxon>
        <taxon>Campylobacterota</taxon>
        <taxon>Epsilonproteobacteria</taxon>
        <taxon>Campylobacterales</taxon>
        <taxon>Campylobacteraceae</taxon>
        <taxon>Campylobacter</taxon>
    </lineage>
</organism>
<dbReference type="SMART" id="SM00852">
    <property type="entry name" value="MoCF_biosynth"/>
    <property type="match status" value="1"/>
</dbReference>
<sequence>MIQSSLELIFQNVNELKKSKKVSLNGAINQILARDIFAVKNLPSFDNSALDGYAFNYDFVNKPLKIVGTIFAGDKSVYELSQNCAYRIMTGAMMPKASDTVVEFEKAVVENDMLFVDKSIKKHNAYRYAGEEVKAGEMLLRKGEVLTPDKIMLLASQGIDEVKVFTKPKVAVFSSGDEIVEPWQKASQSEIYNANSSAIEAILKDAKFECEYKGIIKDSFTDTLNAISSASNYDVIITSGGASKGDADFMAEALKELGYKAVIDSINVRPGKPTKCYKLDEKLVFILPGNPMAAFLICFLVVLPTLKKISSQKELNFTKIMAKFSGNIKFKDGRSNLVLGIYKDGKFSTINNNKFGSGMITPLVKANSIYISKVGESGLSDNDDIEIIPLY</sequence>
<dbReference type="GO" id="GO:0061599">
    <property type="term" value="F:molybdopterin molybdotransferase activity"/>
    <property type="evidence" value="ECO:0007669"/>
    <property type="project" value="UniProtKB-UniRule"/>
</dbReference>
<dbReference type="AlphaFoldDB" id="A0A128EH01"/>
<evidence type="ECO:0000256" key="2">
    <source>
        <dbReference type="ARBA" id="ARBA00010763"/>
    </source>
</evidence>
<dbReference type="SUPFAM" id="SSF63867">
    <property type="entry name" value="MoeA C-terminal domain-like"/>
    <property type="match status" value="1"/>
</dbReference>
<dbReference type="GO" id="GO:0006777">
    <property type="term" value="P:Mo-molybdopterin cofactor biosynthetic process"/>
    <property type="evidence" value="ECO:0007669"/>
    <property type="project" value="UniProtKB-UniRule"/>
</dbReference>
<dbReference type="InterPro" id="IPR038987">
    <property type="entry name" value="MoeA-like"/>
</dbReference>
<dbReference type="Gene3D" id="2.40.340.10">
    <property type="entry name" value="MoeA, C-terminal, domain IV"/>
    <property type="match status" value="1"/>
</dbReference>
<dbReference type="PANTHER" id="PTHR10192">
    <property type="entry name" value="MOLYBDOPTERIN BIOSYNTHESIS PROTEIN"/>
    <property type="match status" value="1"/>
</dbReference>
<dbReference type="InterPro" id="IPR005110">
    <property type="entry name" value="MoeA_linker/N"/>
</dbReference>
<dbReference type="GO" id="GO:0005829">
    <property type="term" value="C:cytosol"/>
    <property type="evidence" value="ECO:0007669"/>
    <property type="project" value="TreeGrafter"/>
</dbReference>
<comment type="catalytic activity">
    <reaction evidence="3">
        <text>adenylyl-molybdopterin + molybdate = Mo-molybdopterin + AMP + H(+)</text>
        <dbReference type="Rhea" id="RHEA:35047"/>
        <dbReference type="ChEBI" id="CHEBI:15378"/>
        <dbReference type="ChEBI" id="CHEBI:36264"/>
        <dbReference type="ChEBI" id="CHEBI:62727"/>
        <dbReference type="ChEBI" id="CHEBI:71302"/>
        <dbReference type="ChEBI" id="CHEBI:456215"/>
        <dbReference type="EC" id="2.10.1.1"/>
    </reaction>
</comment>
<dbReference type="RefSeq" id="WP_075540307.1">
    <property type="nucleotide sequence ID" value="NZ_CP053844.1"/>
</dbReference>
<dbReference type="Pfam" id="PF00994">
    <property type="entry name" value="MoCF_biosynth"/>
    <property type="match status" value="1"/>
</dbReference>